<reference evidence="2 3" key="1">
    <citation type="submission" date="2014-03" db="EMBL/GenBank/DDBJ databases">
        <title>Bradyrhizobium valentinum sp. nov., isolated from effective nodules of Lupinus mariae-josephae, a lupine endemic of basic-lime soils in Eastern Spain.</title>
        <authorList>
            <person name="Duran D."/>
            <person name="Rey L."/>
            <person name="Navarro A."/>
            <person name="Busquets A."/>
            <person name="Imperial J."/>
            <person name="Ruiz-Argueso T."/>
        </authorList>
    </citation>
    <scope>NUCLEOTIDE SEQUENCE [LARGE SCALE GENOMIC DNA]</scope>
    <source>
        <strain evidence="2 3">LmjM3</strain>
    </source>
</reference>
<evidence type="ECO:0000313" key="3">
    <source>
        <dbReference type="Proteomes" id="UP000051913"/>
    </source>
</evidence>
<evidence type="ECO:0000256" key="1">
    <source>
        <dbReference type="SAM" id="SignalP"/>
    </source>
</evidence>
<keyword evidence="1" id="KW-0732">Signal</keyword>
<sequence length="99" mass="10910">MKAIALGAFGAALLASAAPAAPLNATTIGSAKVSNVDQVGLVCNEYYGRCWRTRGPRYVLRYYHDPSYFPGRGYNYYAGPGYYDRGYGRGGPRFIIRSW</sequence>
<comment type="caution">
    <text evidence="2">The sequence shown here is derived from an EMBL/GenBank/DDBJ whole genome shotgun (WGS) entry which is preliminary data.</text>
</comment>
<protein>
    <submittedName>
        <fullName evidence="2">Uncharacterized protein</fullName>
    </submittedName>
</protein>
<dbReference type="Proteomes" id="UP000051913">
    <property type="component" value="Unassembled WGS sequence"/>
</dbReference>
<accession>A0A0R3K0W6</accession>
<gene>
    <name evidence="2" type="ORF">CP49_14135</name>
</gene>
<dbReference type="RefSeq" id="WP_057855842.1">
    <property type="nucleotide sequence ID" value="NZ_LLXX01000239.1"/>
</dbReference>
<dbReference type="OrthoDB" id="8243872at2"/>
<name>A0A0R3K0W6_9BRAD</name>
<dbReference type="AlphaFoldDB" id="A0A0R3K0W6"/>
<dbReference type="EMBL" id="LLXX01000239">
    <property type="protein sequence ID" value="KRQ89402.1"/>
    <property type="molecule type" value="Genomic_DNA"/>
</dbReference>
<organism evidence="2 3">
    <name type="scientific">Bradyrhizobium valentinum</name>
    <dbReference type="NCBI Taxonomy" id="1518501"/>
    <lineage>
        <taxon>Bacteria</taxon>
        <taxon>Pseudomonadati</taxon>
        <taxon>Pseudomonadota</taxon>
        <taxon>Alphaproteobacteria</taxon>
        <taxon>Hyphomicrobiales</taxon>
        <taxon>Nitrobacteraceae</taxon>
        <taxon>Bradyrhizobium</taxon>
    </lineage>
</organism>
<feature type="signal peptide" evidence="1">
    <location>
        <begin position="1"/>
        <end position="20"/>
    </location>
</feature>
<feature type="chain" id="PRO_5009796696" evidence="1">
    <location>
        <begin position="21"/>
        <end position="99"/>
    </location>
</feature>
<proteinExistence type="predicted"/>
<keyword evidence="3" id="KW-1185">Reference proteome</keyword>
<evidence type="ECO:0000313" key="2">
    <source>
        <dbReference type="EMBL" id="KRQ89402.1"/>
    </source>
</evidence>